<reference evidence="1" key="1">
    <citation type="submission" date="2014-09" db="EMBL/GenBank/DDBJ databases">
        <authorList>
            <person name="Magalhaes I.L.F."/>
            <person name="Oliveira U."/>
            <person name="Santos F.R."/>
            <person name="Vidigal T.H.D.A."/>
            <person name="Brescovit A.D."/>
            <person name="Santos A.J."/>
        </authorList>
    </citation>
    <scope>NUCLEOTIDE SEQUENCE</scope>
    <source>
        <tissue evidence="1">Shoot tissue taken approximately 20 cm above the soil surface</tissue>
    </source>
</reference>
<reference evidence="1" key="2">
    <citation type="journal article" date="2015" name="Data Brief">
        <title>Shoot transcriptome of the giant reed, Arundo donax.</title>
        <authorList>
            <person name="Barrero R.A."/>
            <person name="Guerrero F.D."/>
            <person name="Moolhuijzen P."/>
            <person name="Goolsby J.A."/>
            <person name="Tidwell J."/>
            <person name="Bellgard S.E."/>
            <person name="Bellgard M.I."/>
        </authorList>
    </citation>
    <scope>NUCLEOTIDE SEQUENCE</scope>
    <source>
        <tissue evidence="1">Shoot tissue taken approximately 20 cm above the soil surface</tissue>
    </source>
</reference>
<organism evidence="1">
    <name type="scientific">Arundo donax</name>
    <name type="common">Giant reed</name>
    <name type="synonym">Donax arundinaceus</name>
    <dbReference type="NCBI Taxonomy" id="35708"/>
    <lineage>
        <taxon>Eukaryota</taxon>
        <taxon>Viridiplantae</taxon>
        <taxon>Streptophyta</taxon>
        <taxon>Embryophyta</taxon>
        <taxon>Tracheophyta</taxon>
        <taxon>Spermatophyta</taxon>
        <taxon>Magnoliopsida</taxon>
        <taxon>Liliopsida</taxon>
        <taxon>Poales</taxon>
        <taxon>Poaceae</taxon>
        <taxon>PACMAD clade</taxon>
        <taxon>Arundinoideae</taxon>
        <taxon>Arundineae</taxon>
        <taxon>Arundo</taxon>
    </lineage>
</organism>
<proteinExistence type="predicted"/>
<protein>
    <submittedName>
        <fullName evidence="1">Uncharacterized protein</fullName>
    </submittedName>
</protein>
<evidence type="ECO:0000313" key="1">
    <source>
        <dbReference type="EMBL" id="JAD29065.1"/>
    </source>
</evidence>
<name>A0A0A8YX49_ARUDO</name>
<dbReference type="AlphaFoldDB" id="A0A0A8YX49"/>
<accession>A0A0A8YX49</accession>
<sequence length="55" mass="6182">MDIQTPHTAICFPGLLDINIKHIVSNVRGSTPTLRIYYVISYFLTIVNVDANVFS</sequence>
<dbReference type="EMBL" id="GBRH01268830">
    <property type="protein sequence ID" value="JAD29065.1"/>
    <property type="molecule type" value="Transcribed_RNA"/>
</dbReference>